<evidence type="ECO:0000256" key="3">
    <source>
        <dbReference type="ARBA" id="ARBA00004629"/>
    </source>
</evidence>
<keyword evidence="12" id="KW-0206">Cytoskeleton</keyword>
<evidence type="ECO:0000256" key="2">
    <source>
        <dbReference type="ARBA" id="ARBA00004186"/>
    </source>
</evidence>
<dbReference type="Proteomes" id="UP000249464">
    <property type="component" value="Unassembled WGS sequence"/>
</dbReference>
<dbReference type="GO" id="GO:0051010">
    <property type="term" value="F:microtubule plus-end binding"/>
    <property type="evidence" value="ECO:0007669"/>
    <property type="project" value="TreeGrafter"/>
</dbReference>
<dbReference type="GO" id="GO:0042729">
    <property type="term" value="C:DASH complex"/>
    <property type="evidence" value="ECO:0007669"/>
    <property type="project" value="InterPro"/>
</dbReference>
<dbReference type="EMBL" id="FQNC01000014">
    <property type="protein sequence ID" value="SGY16940.1"/>
    <property type="molecule type" value="Genomic_DNA"/>
</dbReference>
<reference evidence="18 19" key="1">
    <citation type="submission" date="2016-11" db="EMBL/GenBank/DDBJ databases">
        <authorList>
            <person name="Jaros S."/>
            <person name="Januszkiewicz K."/>
            <person name="Wedrychowicz H."/>
        </authorList>
    </citation>
    <scope>NUCLEOTIDE SEQUENCE [LARGE SCALE GENOMIC DNA]</scope>
</reference>
<dbReference type="GO" id="GO:0005874">
    <property type="term" value="C:microtubule"/>
    <property type="evidence" value="ECO:0007669"/>
    <property type="project" value="UniProtKB-KW"/>
</dbReference>
<proteinExistence type="inferred from homology"/>
<keyword evidence="6" id="KW-0963">Cytoplasm</keyword>
<keyword evidence="9" id="KW-0498">Mitosis</keyword>
<evidence type="ECO:0000313" key="18">
    <source>
        <dbReference type="EMBL" id="SGY16940.1"/>
    </source>
</evidence>
<evidence type="ECO:0000256" key="13">
    <source>
        <dbReference type="ARBA" id="ARBA00023242"/>
    </source>
</evidence>
<evidence type="ECO:0000256" key="17">
    <source>
        <dbReference type="ARBA" id="ARBA00044305"/>
    </source>
</evidence>
<evidence type="ECO:0000256" key="16">
    <source>
        <dbReference type="ARBA" id="ARBA00044179"/>
    </source>
</evidence>
<keyword evidence="8" id="KW-0493">Microtubule</keyword>
<comment type="similarity">
    <text evidence="4">Belongs to the DASH complex DAD3 family.</text>
</comment>
<dbReference type="GO" id="GO:0008608">
    <property type="term" value="P:attachment of spindle microtubules to kinetochore"/>
    <property type="evidence" value="ECO:0007669"/>
    <property type="project" value="InterPro"/>
</dbReference>
<sequence>MASASIANAAAVHTLVARLEDQVLKEYSNVSHNLDEMSTVLQRLSSMQPYILNQFRPLERKLGLVLTLFKGTYPPLGSSVTSKRVEQRGTARQNPHLVLTDGMSHVACVYRCRVGVVGQTRRRRWRRSG</sequence>
<keyword evidence="10" id="KW-0159">Chromosome partition</keyword>
<dbReference type="GO" id="GO:0051301">
    <property type="term" value="P:cell division"/>
    <property type="evidence" value="ECO:0007669"/>
    <property type="project" value="UniProtKB-KW"/>
</dbReference>
<keyword evidence="15" id="KW-0137">Centromere</keyword>
<dbReference type="AlphaFoldDB" id="A0A2X0NQA1"/>
<dbReference type="PANTHER" id="PTHR28017">
    <property type="entry name" value="DASH COMPLEX SUBUNIT DAD3"/>
    <property type="match status" value="1"/>
</dbReference>
<gene>
    <name evidence="18" type="primary">BQ5605_C012g07036</name>
    <name evidence="18" type="ORF">BQ5605_C012G07036</name>
</gene>
<keyword evidence="7" id="KW-0132">Cell division</keyword>
<dbReference type="GO" id="GO:0072686">
    <property type="term" value="C:mitotic spindle"/>
    <property type="evidence" value="ECO:0007669"/>
    <property type="project" value="InterPro"/>
</dbReference>
<protein>
    <recommendedName>
        <fullName evidence="16">DASH complex subunit DAD3</fullName>
    </recommendedName>
    <alternativeName>
        <fullName evidence="17">Outer kinetochore protein DAD3</fullName>
    </alternativeName>
</protein>
<evidence type="ECO:0000256" key="12">
    <source>
        <dbReference type="ARBA" id="ARBA00023212"/>
    </source>
</evidence>
<keyword evidence="5" id="KW-0158">Chromosome</keyword>
<keyword evidence="11" id="KW-0995">Kinetochore</keyword>
<dbReference type="STRING" id="796604.A0A2X0NQA1"/>
<evidence type="ECO:0000256" key="10">
    <source>
        <dbReference type="ARBA" id="ARBA00022829"/>
    </source>
</evidence>
<keyword evidence="19" id="KW-1185">Reference proteome</keyword>
<evidence type="ECO:0000256" key="9">
    <source>
        <dbReference type="ARBA" id="ARBA00022776"/>
    </source>
</evidence>
<evidence type="ECO:0000256" key="11">
    <source>
        <dbReference type="ARBA" id="ARBA00022838"/>
    </source>
</evidence>
<evidence type="ECO:0000256" key="7">
    <source>
        <dbReference type="ARBA" id="ARBA00022618"/>
    </source>
</evidence>
<evidence type="ECO:0000313" key="19">
    <source>
        <dbReference type="Proteomes" id="UP000249464"/>
    </source>
</evidence>
<evidence type="ECO:0000256" key="1">
    <source>
        <dbReference type="ARBA" id="ARBA00004123"/>
    </source>
</evidence>
<accession>A0A2X0NQA1</accession>
<evidence type="ECO:0000256" key="14">
    <source>
        <dbReference type="ARBA" id="ARBA00023306"/>
    </source>
</evidence>
<comment type="subcellular location">
    <subcellularLocation>
        <location evidence="3">Chromosome</location>
        <location evidence="3">Centromere</location>
        <location evidence="3">Kinetochore</location>
    </subcellularLocation>
    <subcellularLocation>
        <location evidence="2">Cytoplasm</location>
        <location evidence="2">Cytoskeleton</location>
        <location evidence="2">Spindle</location>
    </subcellularLocation>
    <subcellularLocation>
        <location evidence="1">Nucleus</location>
    </subcellularLocation>
</comment>
<dbReference type="InterPro" id="IPR013965">
    <property type="entry name" value="DASH_Dad3"/>
</dbReference>
<evidence type="ECO:0000256" key="5">
    <source>
        <dbReference type="ARBA" id="ARBA00022454"/>
    </source>
</evidence>
<evidence type="ECO:0000256" key="6">
    <source>
        <dbReference type="ARBA" id="ARBA00022490"/>
    </source>
</evidence>
<evidence type="ECO:0000256" key="15">
    <source>
        <dbReference type="ARBA" id="ARBA00023328"/>
    </source>
</evidence>
<keyword evidence="14" id="KW-0131">Cell cycle</keyword>
<evidence type="ECO:0000256" key="4">
    <source>
        <dbReference type="ARBA" id="ARBA00006277"/>
    </source>
</evidence>
<dbReference type="PANTHER" id="PTHR28017:SF1">
    <property type="entry name" value="DASH COMPLEX SUBUNIT DAD3"/>
    <property type="match status" value="1"/>
</dbReference>
<organism evidence="18 19">
    <name type="scientific">Microbotryum silenes-dioicae</name>
    <dbReference type="NCBI Taxonomy" id="796604"/>
    <lineage>
        <taxon>Eukaryota</taxon>
        <taxon>Fungi</taxon>
        <taxon>Dikarya</taxon>
        <taxon>Basidiomycota</taxon>
        <taxon>Pucciniomycotina</taxon>
        <taxon>Microbotryomycetes</taxon>
        <taxon>Microbotryales</taxon>
        <taxon>Microbotryaceae</taxon>
        <taxon>Microbotryum</taxon>
    </lineage>
</organism>
<dbReference type="Pfam" id="PF08656">
    <property type="entry name" value="DASH_Dad3"/>
    <property type="match status" value="1"/>
</dbReference>
<name>A0A2X0NQA1_9BASI</name>
<evidence type="ECO:0000256" key="8">
    <source>
        <dbReference type="ARBA" id="ARBA00022701"/>
    </source>
</evidence>
<keyword evidence="13" id="KW-0539">Nucleus</keyword>